<feature type="domain" description="VWFA" evidence="2">
    <location>
        <begin position="260"/>
        <end position="434"/>
    </location>
</feature>
<feature type="chain" id="PRO_5043337539" description="VWFA domain-containing protein" evidence="1">
    <location>
        <begin position="20"/>
        <end position="659"/>
    </location>
</feature>
<dbReference type="PROSITE" id="PS00652">
    <property type="entry name" value="TNFR_NGFR_1"/>
    <property type="match status" value="1"/>
</dbReference>
<gene>
    <name evidence="3" type="ORF">GSLYS_00010694001</name>
</gene>
<dbReference type="PANTHER" id="PTHR24020">
    <property type="entry name" value="COLLAGEN ALPHA"/>
    <property type="match status" value="1"/>
</dbReference>
<dbReference type="InterPro" id="IPR050525">
    <property type="entry name" value="ECM_Assembly_Org"/>
</dbReference>
<evidence type="ECO:0000313" key="3">
    <source>
        <dbReference type="EMBL" id="CAL1536781.1"/>
    </source>
</evidence>
<feature type="domain" description="VWFA" evidence="2">
    <location>
        <begin position="70"/>
        <end position="226"/>
    </location>
</feature>
<dbReference type="Proteomes" id="UP001497497">
    <property type="component" value="Unassembled WGS sequence"/>
</dbReference>
<dbReference type="InterPro" id="IPR002035">
    <property type="entry name" value="VWF_A"/>
</dbReference>
<comment type="caution">
    <text evidence="3">The sequence shown here is derived from an EMBL/GenBank/DDBJ whole genome shotgun (WGS) entry which is preliminary data.</text>
</comment>
<feature type="signal peptide" evidence="1">
    <location>
        <begin position="1"/>
        <end position="19"/>
    </location>
</feature>
<sequence>MKPVLHLLAVCALAWTCEAGIQAHPPQTLQNATNLFNWLSGLVGDGSSKTTQPNTEIKYNDNVVTKCPPNIIFVLDGSDSVSPIGFQHAKTAMNREIRAVTEAFANADVGVILFSDVTEEIPLKTRSAKEIDDLIKQVDALKHPRRKTSIPTALRRARQNLLDYSVIEGRALNGERSGNIIVLLSDGNPDNQRATIQEAKISKDHEILIISLSLEDALLELLKDISHIVQEYRTAIDWVSLIACPSRILPDVPKESVCRDVLLVVDGSDSVLRHKEIVRQYLAYTALRYRRVTNAVGVNIYGSDPSIQASNTRLRLMEDKYALAESIRLKLMFPKTGGTGTDLAVLQSVGMLDDDIRNRPSTLVLITDGPPFDVAASRGAISSARSRGYHIIIIRVGTALTDAVLSEISGGTQEDVFSVNSFTDLFSVNFDSALCSKISDCSLCDNACPQGQIPDPNRNCNCQCPNVCSRNQSPDEKNRCQCICNNVCPAGQRPDINNDCNCVCANTYHNVYNIFSPFHFHSVCPSSCPTNASRFGVCDCQCNDPSFVYISRTNTCGCSCQCPNVCPRNQSPDVNNRCQCTCNVCPVGQRPDVNNDCNCVCNNTCPSGQFASTVNGCQCQCPNTCPNGQIASVAEKCLCPEICPNSCPSGQTPNITKNC</sequence>
<dbReference type="PROSITE" id="PS50234">
    <property type="entry name" value="VWFA"/>
    <property type="match status" value="2"/>
</dbReference>
<dbReference type="EMBL" id="CAXITT010000239">
    <property type="protein sequence ID" value="CAL1536781.1"/>
    <property type="molecule type" value="Genomic_DNA"/>
</dbReference>
<dbReference type="InterPro" id="IPR036465">
    <property type="entry name" value="vWFA_dom_sf"/>
</dbReference>
<dbReference type="CDD" id="cd00198">
    <property type="entry name" value="vWFA"/>
    <property type="match status" value="1"/>
</dbReference>
<dbReference type="PANTHER" id="PTHR24020:SF20">
    <property type="entry name" value="PH DOMAIN-CONTAINING PROTEIN"/>
    <property type="match status" value="1"/>
</dbReference>
<reference evidence="3 4" key="1">
    <citation type="submission" date="2024-04" db="EMBL/GenBank/DDBJ databases">
        <authorList>
            <consortium name="Genoscope - CEA"/>
            <person name="William W."/>
        </authorList>
    </citation>
    <scope>NUCLEOTIDE SEQUENCE [LARGE SCALE GENOMIC DNA]</scope>
</reference>
<dbReference type="Pfam" id="PF00092">
    <property type="entry name" value="VWA"/>
    <property type="match status" value="2"/>
</dbReference>
<organism evidence="3 4">
    <name type="scientific">Lymnaea stagnalis</name>
    <name type="common">Great pond snail</name>
    <name type="synonym">Helix stagnalis</name>
    <dbReference type="NCBI Taxonomy" id="6523"/>
    <lineage>
        <taxon>Eukaryota</taxon>
        <taxon>Metazoa</taxon>
        <taxon>Spiralia</taxon>
        <taxon>Lophotrochozoa</taxon>
        <taxon>Mollusca</taxon>
        <taxon>Gastropoda</taxon>
        <taxon>Heterobranchia</taxon>
        <taxon>Euthyneura</taxon>
        <taxon>Panpulmonata</taxon>
        <taxon>Hygrophila</taxon>
        <taxon>Lymnaeoidea</taxon>
        <taxon>Lymnaeidae</taxon>
        <taxon>Lymnaea</taxon>
    </lineage>
</organism>
<dbReference type="Gene3D" id="3.40.50.410">
    <property type="entry name" value="von Willebrand factor, type A domain"/>
    <property type="match status" value="2"/>
</dbReference>
<dbReference type="SMART" id="SM00327">
    <property type="entry name" value="VWA"/>
    <property type="match status" value="2"/>
</dbReference>
<keyword evidence="1" id="KW-0732">Signal</keyword>
<dbReference type="AlphaFoldDB" id="A0AAV2HRN8"/>
<evidence type="ECO:0000256" key="1">
    <source>
        <dbReference type="SAM" id="SignalP"/>
    </source>
</evidence>
<dbReference type="InterPro" id="IPR001368">
    <property type="entry name" value="TNFR/NGFR_Cys_rich_reg"/>
</dbReference>
<accession>A0AAV2HRN8</accession>
<keyword evidence="4" id="KW-1185">Reference proteome</keyword>
<feature type="non-terminal residue" evidence="3">
    <location>
        <position position="659"/>
    </location>
</feature>
<evidence type="ECO:0000313" key="4">
    <source>
        <dbReference type="Proteomes" id="UP001497497"/>
    </source>
</evidence>
<protein>
    <recommendedName>
        <fullName evidence="2">VWFA domain-containing protein</fullName>
    </recommendedName>
</protein>
<dbReference type="CDD" id="cd01450">
    <property type="entry name" value="vWFA_subfamily_ECM"/>
    <property type="match status" value="1"/>
</dbReference>
<evidence type="ECO:0000259" key="2">
    <source>
        <dbReference type="PROSITE" id="PS50234"/>
    </source>
</evidence>
<name>A0AAV2HRN8_LYMST</name>
<dbReference type="SUPFAM" id="SSF53300">
    <property type="entry name" value="vWA-like"/>
    <property type="match status" value="2"/>
</dbReference>
<proteinExistence type="predicted"/>